<dbReference type="Proteomes" id="UP001198893">
    <property type="component" value="Unassembled WGS sequence"/>
</dbReference>
<dbReference type="SUPFAM" id="SSF53271">
    <property type="entry name" value="PRTase-like"/>
    <property type="match status" value="1"/>
</dbReference>
<keyword evidence="1" id="KW-0808">Transferase</keyword>
<organism evidence="1 2">
    <name type="scientific">Roseburia amylophila</name>
    <dbReference type="NCBI Taxonomy" id="2981794"/>
    <lineage>
        <taxon>Bacteria</taxon>
        <taxon>Bacillati</taxon>
        <taxon>Bacillota</taxon>
        <taxon>Clostridia</taxon>
        <taxon>Lachnospirales</taxon>
        <taxon>Lachnospiraceae</taxon>
        <taxon>Roseburia</taxon>
    </lineage>
</organism>
<comment type="caution">
    <text evidence="1">The sequence shown here is derived from an EMBL/GenBank/DDBJ whole genome shotgun (WGS) entry which is preliminary data.</text>
</comment>
<dbReference type="CDD" id="cd06223">
    <property type="entry name" value="PRTases_typeI"/>
    <property type="match status" value="1"/>
</dbReference>
<evidence type="ECO:0000313" key="2">
    <source>
        <dbReference type="Proteomes" id="UP001198893"/>
    </source>
</evidence>
<evidence type="ECO:0000313" key="1">
    <source>
        <dbReference type="EMBL" id="MCC2240721.1"/>
    </source>
</evidence>
<proteinExistence type="predicted"/>
<dbReference type="Gene3D" id="3.40.50.2020">
    <property type="match status" value="1"/>
</dbReference>
<dbReference type="InterPro" id="IPR000836">
    <property type="entry name" value="PRTase_dom"/>
</dbReference>
<dbReference type="EMBL" id="JAJEQW010000001">
    <property type="protein sequence ID" value="MCC2240721.1"/>
    <property type="molecule type" value="Genomic_DNA"/>
</dbReference>
<keyword evidence="1" id="KW-0328">Glycosyltransferase</keyword>
<dbReference type="RefSeq" id="WP_227701189.1">
    <property type="nucleotide sequence ID" value="NZ_JAJEQW010000001.1"/>
</dbReference>
<sequence length="213" mass="24197">MEERMVKFYSQENNNLALHAIPGHFATSHSHINYYIDVTSIKARVKEAKEAAKVLYQKTGNPSYVDTVVCMDRTEMIGGFLAERFEQGDFMSTNLHETIYVISPEMNSSGQMIFRDNTKNMITGKHIVLLLDTTTTGETIRRCLECIRYYGGIIEDVVAIFSTVKEVDGHRVESLFTEKDVPGYQAYEQHDCPYCAKGMKLEAMVNGYGYSKL</sequence>
<dbReference type="InterPro" id="IPR029057">
    <property type="entry name" value="PRTase-like"/>
</dbReference>
<protein>
    <submittedName>
        <fullName evidence="1">Phosphoribosyltransferase</fullName>
    </submittedName>
</protein>
<name>A0AAW4WBN2_9FIRM</name>
<dbReference type="GO" id="GO:0016757">
    <property type="term" value="F:glycosyltransferase activity"/>
    <property type="evidence" value="ECO:0007669"/>
    <property type="project" value="UniProtKB-KW"/>
</dbReference>
<accession>A0AAW4WBN2</accession>
<gene>
    <name evidence="1" type="ORF">LKD47_00195</name>
</gene>
<dbReference type="AlphaFoldDB" id="A0AAW4WBN2"/>
<reference evidence="1" key="1">
    <citation type="submission" date="2021-10" db="EMBL/GenBank/DDBJ databases">
        <title>Anaerobic single-cell dispensing facilitates the cultivation of human gut bacteria.</title>
        <authorList>
            <person name="Afrizal A."/>
        </authorList>
    </citation>
    <scope>NUCLEOTIDE SEQUENCE</scope>
    <source>
        <strain evidence="1">CLA-AA-H204</strain>
    </source>
</reference>